<organism evidence="1">
    <name type="scientific">marine metagenome</name>
    <dbReference type="NCBI Taxonomy" id="408172"/>
    <lineage>
        <taxon>unclassified sequences</taxon>
        <taxon>metagenomes</taxon>
        <taxon>ecological metagenomes</taxon>
    </lineage>
</organism>
<protein>
    <submittedName>
        <fullName evidence="1">Uncharacterized protein</fullName>
    </submittedName>
</protein>
<dbReference type="EMBL" id="UINC01041450">
    <property type="protein sequence ID" value="SVB42736.1"/>
    <property type="molecule type" value="Genomic_DNA"/>
</dbReference>
<accession>A0A382DW45</accession>
<evidence type="ECO:0000313" key="1">
    <source>
        <dbReference type="EMBL" id="SVB42736.1"/>
    </source>
</evidence>
<reference evidence="1" key="1">
    <citation type="submission" date="2018-05" db="EMBL/GenBank/DDBJ databases">
        <authorList>
            <person name="Lanie J.A."/>
            <person name="Ng W.-L."/>
            <person name="Kazmierczak K.M."/>
            <person name="Andrzejewski T.M."/>
            <person name="Davidsen T.M."/>
            <person name="Wayne K.J."/>
            <person name="Tettelin H."/>
            <person name="Glass J.I."/>
            <person name="Rusch D."/>
            <person name="Podicherti R."/>
            <person name="Tsui H.-C.T."/>
            <person name="Winkler M.E."/>
        </authorList>
    </citation>
    <scope>NUCLEOTIDE SEQUENCE</scope>
</reference>
<name>A0A382DW45_9ZZZZ</name>
<proteinExistence type="predicted"/>
<dbReference type="AlphaFoldDB" id="A0A382DW45"/>
<sequence>MYKVGYGPNLWGILSEDSLDKYTYLEGCIEEYGERTIYYIDDTSDYDELSKYVPIKDQQEL</sequence>
<gene>
    <name evidence="1" type="ORF">METZ01_LOCUS195590</name>
</gene>